<dbReference type="PANTHER" id="PTHR47957">
    <property type="entry name" value="ATP-DEPENDENT HELICASE HRQ1"/>
    <property type="match status" value="1"/>
</dbReference>
<dbReference type="OrthoDB" id="18781at2759"/>
<dbReference type="RefSeq" id="XP_002139488.1">
    <property type="nucleotide sequence ID" value="XM_002139452.1"/>
</dbReference>
<evidence type="ECO:0000259" key="3">
    <source>
        <dbReference type="PROSITE" id="PS51192"/>
    </source>
</evidence>
<dbReference type="PROSITE" id="PS51194">
    <property type="entry name" value="HELICASE_CTER"/>
    <property type="match status" value="1"/>
</dbReference>
<dbReference type="PROSITE" id="PS51192">
    <property type="entry name" value="HELICASE_ATP_BIND_1"/>
    <property type="match status" value="1"/>
</dbReference>
<dbReference type="GeneID" id="6994413"/>
<dbReference type="InterPro" id="IPR014001">
    <property type="entry name" value="Helicase_ATP-bd"/>
</dbReference>
<dbReference type="GO" id="GO:0005634">
    <property type="term" value="C:nucleus"/>
    <property type="evidence" value="ECO:0007669"/>
    <property type="project" value="TreeGrafter"/>
</dbReference>
<dbReference type="Gene3D" id="3.40.50.300">
    <property type="entry name" value="P-loop containing nucleotide triphosphate hydrolases"/>
    <property type="match status" value="2"/>
</dbReference>
<dbReference type="InterPro" id="IPR027417">
    <property type="entry name" value="P-loop_NTPase"/>
</dbReference>
<dbReference type="GO" id="GO:0036297">
    <property type="term" value="P:interstrand cross-link repair"/>
    <property type="evidence" value="ECO:0007669"/>
    <property type="project" value="TreeGrafter"/>
</dbReference>
<evidence type="ECO:0000259" key="4">
    <source>
        <dbReference type="PROSITE" id="PS51194"/>
    </source>
</evidence>
<sequence>MSHNKRKLEQSNNGDEKGIIREGYAKELHYQILQRLKLSETLRRILEIYNKLVRLNRQPKISTILCGISDDCLSSLGRCQKFHGENYLPDLLKILEIFEEDIEMIAFNNVCVNIRELSLSALDKYTIIFKSNNRVNNKILSRSVMDKLSSKLIDYLSKESINTNLVSLNNNRLSENNEIRESPLKIRPKSEILINEKESLEISSEDEILHIKKRVQQINNFNSNDLDRLHSIEEVANFIANSNILNGKICYRKIEEKKDPVYCESNDDIYNILHEQTLIALEKFINTGKDSNTINKRFKFYIHQSKAIKSILIERKHTILSTSTSSGKSLCYIIPAIEYYLEDPKSITLILFPTKALAQNQFNSISRLISYFLEKPVLGMLDGDTEKNKRFDIVTKSNIILSNIDFIHWNIDFIASSIYDKLRLFVMDEVHVYNGQYGSNASLVIRRFRRSITYFLQKTVEISTINSEFNINNKSFPIYISCSATIFNPLQHFNTLTGISLYSIKGYETSKSEQNNERTNDNTSNTLNNVQNITLIEEDYSLASKCLTIIWDSNVFNIANSQVVKPQCDSIRSNSNYKECLNLLLELYFLNKSTLVFCKRRKQAEMMRNDLQNLISKIENIKSKDQKGSIFKFSSDLKDSYNNNSQDYMDLEKLSEINSEHVYNIFDETTKYSRLSDNCRNKIIIYRGGLPVQKRRELESLLFEGKVKIVFCTSALELGIDIQSIHCVLTYGFPDSINRLKQQFGRCGRNPNIEGLRILFLEENSPIDLYWRDHGDELLSKPNEPCIINPYNPLLLILHIACCTNEAYKNFQINRDKLYFGSHIIELLEIIDILKIRGEIKILKNQFYLENKVTDIYNDEKQTELDFDLDYNNLDDKVTDLNNCSIYHTNKTNIINVEGLPCKNYSCIKYATNLFWVYDWDLVESKCNHFQFDKYINKSINLNLFSLLLTKQDTVIKSLVDVYQRTPIRGGEFEVFIYNEENKLIDKLPIITCIWNAHPGAIHYVNGISYEIEKLDIRNRRGTAIRYKPEDLQRSYKTVSDGEVSMEMFGEGIRYTTQNKINFYFALSRVTNSVYSFTTKEFINNQWQYIKERYLKSPIQYSFNTFGLQIRFRLDSLIDIHELNKGIHSCTHIIMNTFPLVSTNFPILDLECECPDIYISSGKNRQSDVVTLLFYENKINGNGCLSQVIGINSQPINGKTDTYTGKVNIEVVANRALENLLSCICENGCFKCGMYINTCKKKNKHFNKKISIEILKILSIGANNNSEISRDIK</sequence>
<dbReference type="eggNOG" id="KOG4150">
    <property type="taxonomic scope" value="Eukaryota"/>
</dbReference>
<proteinExistence type="predicted"/>
<reference evidence="5" key="1">
    <citation type="submission" date="2008-06" db="EMBL/GenBank/DDBJ databases">
        <authorList>
            <person name="Lorenzi H."/>
            <person name="Inman J."/>
            <person name="Miller J."/>
            <person name="Schobel S."/>
            <person name="Amedeo P."/>
            <person name="Caler E.V."/>
            <person name="da Silva J."/>
        </authorList>
    </citation>
    <scope>NUCLEOTIDE SEQUENCE [LARGE SCALE GENOMIC DNA]</scope>
    <source>
        <strain evidence="5">RN66</strain>
    </source>
</reference>
<accession>B6AA98</accession>
<dbReference type="VEuPathDB" id="CryptoDB:CMU_042120"/>
<dbReference type="InterPro" id="IPR001650">
    <property type="entry name" value="Helicase_C-like"/>
</dbReference>
<keyword evidence="5" id="KW-0347">Helicase</keyword>
<dbReference type="SUPFAM" id="SSF52540">
    <property type="entry name" value="P-loop containing nucleoside triphosphate hydrolases"/>
    <property type="match status" value="1"/>
</dbReference>
<dbReference type="SMART" id="SM00487">
    <property type="entry name" value="DEXDc"/>
    <property type="match status" value="1"/>
</dbReference>
<evidence type="ECO:0000313" key="6">
    <source>
        <dbReference type="Proteomes" id="UP000001460"/>
    </source>
</evidence>
<keyword evidence="2" id="KW-0067">ATP-binding</keyword>
<evidence type="ECO:0000256" key="1">
    <source>
        <dbReference type="ARBA" id="ARBA00022741"/>
    </source>
</evidence>
<dbReference type="Proteomes" id="UP000001460">
    <property type="component" value="Unassembled WGS sequence"/>
</dbReference>
<dbReference type="GO" id="GO:0043138">
    <property type="term" value="F:3'-5' DNA helicase activity"/>
    <property type="evidence" value="ECO:0007669"/>
    <property type="project" value="TreeGrafter"/>
</dbReference>
<keyword evidence="5" id="KW-0378">Hydrolase</keyword>
<dbReference type="GO" id="GO:0006289">
    <property type="term" value="P:nucleotide-excision repair"/>
    <property type="evidence" value="ECO:0007669"/>
    <property type="project" value="TreeGrafter"/>
</dbReference>
<keyword evidence="1" id="KW-0547">Nucleotide-binding</keyword>
<dbReference type="InterPro" id="IPR011545">
    <property type="entry name" value="DEAD/DEAH_box_helicase_dom"/>
</dbReference>
<dbReference type="Pfam" id="PF00271">
    <property type="entry name" value="Helicase_C"/>
    <property type="match status" value="1"/>
</dbReference>
<organism evidence="5 6">
    <name type="scientific">Cryptosporidium muris (strain RN66)</name>
    <dbReference type="NCBI Taxonomy" id="441375"/>
    <lineage>
        <taxon>Eukaryota</taxon>
        <taxon>Sar</taxon>
        <taxon>Alveolata</taxon>
        <taxon>Apicomplexa</taxon>
        <taxon>Conoidasida</taxon>
        <taxon>Coccidia</taxon>
        <taxon>Eucoccidiorida</taxon>
        <taxon>Eimeriorina</taxon>
        <taxon>Cryptosporidiidae</taxon>
        <taxon>Cryptosporidium</taxon>
    </lineage>
</organism>
<dbReference type="OMA" id="NIDFIHW"/>
<gene>
    <name evidence="5" type="ORF">CMU_042120</name>
</gene>
<dbReference type="EMBL" id="DS989726">
    <property type="protein sequence ID" value="EEA05139.1"/>
    <property type="molecule type" value="Genomic_DNA"/>
</dbReference>
<evidence type="ECO:0000313" key="5">
    <source>
        <dbReference type="EMBL" id="EEA05139.1"/>
    </source>
</evidence>
<dbReference type="PANTHER" id="PTHR47957:SF3">
    <property type="entry name" value="ATP-DEPENDENT HELICASE HRQ1"/>
    <property type="match status" value="1"/>
</dbReference>
<protein>
    <submittedName>
        <fullName evidence="5">DEAD/DEAH box helicase family protein</fullName>
    </submittedName>
</protein>
<dbReference type="AlphaFoldDB" id="B6AA98"/>
<feature type="domain" description="Helicase ATP-binding" evidence="3">
    <location>
        <begin position="309"/>
        <end position="504"/>
    </location>
</feature>
<dbReference type="SMART" id="SM00490">
    <property type="entry name" value="HELICc"/>
    <property type="match status" value="1"/>
</dbReference>
<evidence type="ECO:0000256" key="2">
    <source>
        <dbReference type="ARBA" id="ARBA00022840"/>
    </source>
</evidence>
<name>B6AA98_CRYMR</name>
<dbReference type="STRING" id="441375.B6AA98"/>
<dbReference type="Pfam" id="PF00270">
    <property type="entry name" value="DEAD"/>
    <property type="match status" value="1"/>
</dbReference>
<dbReference type="GO" id="GO:0003676">
    <property type="term" value="F:nucleic acid binding"/>
    <property type="evidence" value="ECO:0007669"/>
    <property type="project" value="InterPro"/>
</dbReference>
<dbReference type="GO" id="GO:0005524">
    <property type="term" value="F:ATP binding"/>
    <property type="evidence" value="ECO:0007669"/>
    <property type="project" value="UniProtKB-KW"/>
</dbReference>
<keyword evidence="6" id="KW-1185">Reference proteome</keyword>
<feature type="domain" description="Helicase C-terminal" evidence="4">
    <location>
        <begin position="610"/>
        <end position="794"/>
    </location>
</feature>